<organism evidence="10">
    <name type="scientific">Candidatus Caldatribacterium californiense</name>
    <dbReference type="NCBI Taxonomy" id="1454726"/>
    <lineage>
        <taxon>Bacteria</taxon>
        <taxon>Pseudomonadati</taxon>
        <taxon>Atribacterota</taxon>
        <taxon>Atribacteria</taxon>
        <taxon>Atribacterales</taxon>
        <taxon>Candidatus Caldatribacteriaceae</taxon>
        <taxon>Candidatus Caldatribacterium</taxon>
    </lineage>
</organism>
<evidence type="ECO:0000259" key="9">
    <source>
        <dbReference type="PROSITE" id="PS50198"/>
    </source>
</evidence>
<dbReference type="PANTHER" id="PTHR47245:SF1">
    <property type="entry name" value="FOLDASE PROTEIN PRSA"/>
    <property type="match status" value="1"/>
</dbReference>
<feature type="domain" description="PpiC" evidence="9">
    <location>
        <begin position="185"/>
        <end position="276"/>
    </location>
</feature>
<dbReference type="InterPro" id="IPR000297">
    <property type="entry name" value="PPIase_PpiC"/>
</dbReference>
<comment type="catalytic activity">
    <reaction evidence="1">
        <text>[protein]-peptidylproline (omega=180) = [protein]-peptidylproline (omega=0)</text>
        <dbReference type="Rhea" id="RHEA:16237"/>
        <dbReference type="Rhea" id="RHEA-COMP:10747"/>
        <dbReference type="Rhea" id="RHEA-COMP:10748"/>
        <dbReference type="ChEBI" id="CHEBI:83833"/>
        <dbReference type="ChEBI" id="CHEBI:83834"/>
        <dbReference type="EC" id="5.2.1.8"/>
    </reaction>
</comment>
<dbReference type="InterPro" id="IPR046357">
    <property type="entry name" value="PPIase_dom_sf"/>
</dbReference>
<dbReference type="InterPro" id="IPR027304">
    <property type="entry name" value="Trigger_fact/SurA_dom_sf"/>
</dbReference>
<dbReference type="Pfam" id="PF13145">
    <property type="entry name" value="Rotamase_2"/>
    <property type="match status" value="1"/>
</dbReference>
<dbReference type="Gene3D" id="3.10.50.40">
    <property type="match status" value="1"/>
</dbReference>
<dbReference type="InterPro" id="IPR050245">
    <property type="entry name" value="PrsA_foldase"/>
</dbReference>
<keyword evidence="3" id="KW-0732">Signal</keyword>
<evidence type="ECO:0000256" key="2">
    <source>
        <dbReference type="ARBA" id="ARBA00013194"/>
    </source>
</evidence>
<dbReference type="Gene3D" id="1.10.4030.10">
    <property type="entry name" value="Porin chaperone SurA, peptide-binding domain"/>
    <property type="match status" value="1"/>
</dbReference>
<dbReference type="EC" id="5.2.1.8" evidence="2"/>
<reference evidence="10" key="1">
    <citation type="journal article" date="2020" name="mSystems">
        <title>Genome- and Community-Level Interaction Insights into Carbon Utilization and Element Cycling Functions of Hydrothermarchaeota in Hydrothermal Sediment.</title>
        <authorList>
            <person name="Zhou Z."/>
            <person name="Liu Y."/>
            <person name="Xu W."/>
            <person name="Pan J."/>
            <person name="Luo Z.H."/>
            <person name="Li M."/>
        </authorList>
    </citation>
    <scope>NUCLEOTIDE SEQUENCE [LARGE SCALE GENOMIC DNA]</scope>
    <source>
        <strain evidence="10">SpSt-747</strain>
    </source>
</reference>
<dbReference type="PROSITE" id="PS50198">
    <property type="entry name" value="PPIC_PPIASE_2"/>
    <property type="match status" value="1"/>
</dbReference>
<keyword evidence="5 6" id="KW-0413">Isomerase</keyword>
<keyword evidence="8" id="KW-0472">Membrane</keyword>
<evidence type="ECO:0000256" key="6">
    <source>
        <dbReference type="PROSITE-ProRule" id="PRU00278"/>
    </source>
</evidence>
<sequence length="355" mass="40769">MMRALRKNLDIILIIVVIAFAVTIYYGYGSYRRSGRAGQAVAATVNHTAISFSTLDQAFRNFLSQYDSKTLSSWDEKTFDLLRRLVLENLINNELLYQEARARKIRVSSKEIETELEKIRAQFPSESEFRRYLEYQGLTLSALRESLRRELMIQKLTESLVADLPVPDEEVQKYYEEHQDLFTTPAQYHLLRMTFLSREDAEKALRRLYLGEEFAKVAQEVSLDEAAKKGGDIGWVSEVGLSQEVREALEKVKDDPRNVTPPLKVGDTYVIYRVLEWKPREVKAFEDVKENIRQYLLEEQKRVRTEHLLAELRKKSTITISEALARTTSPETPAPSETPVPSGTPPTADSEGEAE</sequence>
<comment type="caution">
    <text evidence="10">The sequence shown here is derived from an EMBL/GenBank/DDBJ whole genome shotgun (WGS) entry which is preliminary data.</text>
</comment>
<evidence type="ECO:0000256" key="8">
    <source>
        <dbReference type="SAM" id="Phobius"/>
    </source>
</evidence>
<evidence type="ECO:0000313" key="10">
    <source>
        <dbReference type="EMBL" id="HGI30430.1"/>
    </source>
</evidence>
<dbReference type="PANTHER" id="PTHR47245">
    <property type="entry name" value="PEPTIDYLPROLYL ISOMERASE"/>
    <property type="match status" value="1"/>
</dbReference>
<feature type="compositionally biased region" description="Pro residues" evidence="7">
    <location>
        <begin position="332"/>
        <end position="344"/>
    </location>
</feature>
<accession>A0A7V3YG48</accession>
<evidence type="ECO:0000256" key="5">
    <source>
        <dbReference type="ARBA" id="ARBA00023235"/>
    </source>
</evidence>
<dbReference type="GO" id="GO:0003755">
    <property type="term" value="F:peptidyl-prolyl cis-trans isomerase activity"/>
    <property type="evidence" value="ECO:0007669"/>
    <property type="project" value="UniProtKB-KW"/>
</dbReference>
<protein>
    <recommendedName>
        <fullName evidence="2">peptidylprolyl isomerase</fullName>
        <ecNumber evidence="2">5.2.1.8</ecNumber>
    </recommendedName>
</protein>
<dbReference type="Pfam" id="PF13624">
    <property type="entry name" value="SurA_N_3"/>
    <property type="match status" value="1"/>
</dbReference>
<evidence type="ECO:0000256" key="4">
    <source>
        <dbReference type="ARBA" id="ARBA00023110"/>
    </source>
</evidence>
<keyword evidence="8" id="KW-1133">Transmembrane helix</keyword>
<dbReference type="AlphaFoldDB" id="A0A7V3YG48"/>
<keyword evidence="8" id="KW-0812">Transmembrane</keyword>
<dbReference type="SUPFAM" id="SSF54534">
    <property type="entry name" value="FKBP-like"/>
    <property type="match status" value="1"/>
</dbReference>
<dbReference type="EMBL" id="DTFV01000057">
    <property type="protein sequence ID" value="HGI30430.1"/>
    <property type="molecule type" value="Genomic_DNA"/>
</dbReference>
<feature type="region of interest" description="Disordered" evidence="7">
    <location>
        <begin position="320"/>
        <end position="355"/>
    </location>
</feature>
<gene>
    <name evidence="10" type="ORF">ENV30_03870</name>
</gene>
<name>A0A7V3YG48_9BACT</name>
<evidence type="ECO:0000256" key="1">
    <source>
        <dbReference type="ARBA" id="ARBA00000971"/>
    </source>
</evidence>
<dbReference type="SUPFAM" id="SSF109998">
    <property type="entry name" value="Triger factor/SurA peptide-binding domain-like"/>
    <property type="match status" value="1"/>
</dbReference>
<proteinExistence type="predicted"/>
<keyword evidence="4 6" id="KW-0697">Rotamase</keyword>
<evidence type="ECO:0000256" key="3">
    <source>
        <dbReference type="ARBA" id="ARBA00022729"/>
    </source>
</evidence>
<feature type="transmembrane region" description="Helical" evidence="8">
    <location>
        <begin position="9"/>
        <end position="28"/>
    </location>
</feature>
<evidence type="ECO:0000256" key="7">
    <source>
        <dbReference type="SAM" id="MobiDB-lite"/>
    </source>
</evidence>